<dbReference type="InterPro" id="IPR000888">
    <property type="entry name" value="RmlC-like"/>
</dbReference>
<comment type="caution">
    <text evidence="2">The sequence shown here is derived from an EMBL/GenBank/DDBJ whole genome shotgun (WGS) entry which is preliminary data.</text>
</comment>
<gene>
    <name evidence="2" type="ORF">J2Z20_001528</name>
</gene>
<accession>A0ABS4H287</accession>
<comment type="function">
    <text evidence="1">Catalyzes the epimerization of the C3' and C5'positions of dTDP-6-deoxy-D-xylo-4-hexulose, forming dTDP-6-deoxy-L-lyxo-4-hexulose.</text>
</comment>
<comment type="similarity">
    <text evidence="1">Belongs to the dTDP-4-dehydrorhamnose 3,5-epimerase family.</text>
</comment>
<dbReference type="InterPro" id="IPR011051">
    <property type="entry name" value="RmlC_Cupin_sf"/>
</dbReference>
<name>A0ABS4H287_9BACL</name>
<evidence type="ECO:0000313" key="3">
    <source>
        <dbReference type="Proteomes" id="UP001519273"/>
    </source>
</evidence>
<comment type="subunit">
    <text evidence="1">Homodimer.</text>
</comment>
<protein>
    <recommendedName>
        <fullName evidence="1">dTDP-4-dehydrorhamnose 3,5-epimerase</fullName>
        <ecNumber evidence="1">5.1.3.13</ecNumber>
    </recommendedName>
    <alternativeName>
        <fullName evidence="1">Thymidine diphospho-4-keto-rhamnose 3,5-epimerase</fullName>
    </alternativeName>
</protein>
<dbReference type="GO" id="GO:0008830">
    <property type="term" value="F:dTDP-4-dehydrorhamnose 3,5-epimerase activity"/>
    <property type="evidence" value="ECO:0007669"/>
    <property type="project" value="UniProtKB-EC"/>
</dbReference>
<proteinExistence type="inferred from homology"/>
<dbReference type="Gene3D" id="2.60.120.10">
    <property type="entry name" value="Jelly Rolls"/>
    <property type="match status" value="1"/>
</dbReference>
<dbReference type="InterPro" id="IPR014710">
    <property type="entry name" value="RmlC-like_jellyroll"/>
</dbReference>
<dbReference type="Proteomes" id="UP001519273">
    <property type="component" value="Unassembled WGS sequence"/>
</dbReference>
<organism evidence="2 3">
    <name type="scientific">Paenibacillus sediminis</name>
    <dbReference type="NCBI Taxonomy" id="664909"/>
    <lineage>
        <taxon>Bacteria</taxon>
        <taxon>Bacillati</taxon>
        <taxon>Bacillota</taxon>
        <taxon>Bacilli</taxon>
        <taxon>Bacillales</taxon>
        <taxon>Paenibacillaceae</taxon>
        <taxon>Paenibacillus</taxon>
    </lineage>
</organism>
<evidence type="ECO:0000313" key="2">
    <source>
        <dbReference type="EMBL" id="MBP1936647.1"/>
    </source>
</evidence>
<dbReference type="PANTHER" id="PTHR21047">
    <property type="entry name" value="DTDP-6-DEOXY-D-GLUCOSE-3,5 EPIMERASE"/>
    <property type="match status" value="1"/>
</dbReference>
<dbReference type="NCBIfam" id="TIGR01221">
    <property type="entry name" value="rmlC"/>
    <property type="match status" value="1"/>
</dbReference>
<dbReference type="CDD" id="cd00438">
    <property type="entry name" value="cupin_RmlC"/>
    <property type="match status" value="1"/>
</dbReference>
<sequence length="177" mass="20780">MKFSETSLHGAYIIDIEPVTDIRGYFARTYCEKEFNELGLKVPFVQCNVSYNHNRGTLRGMHYQQTPYEETKLIRCIRGAIYDVIIDIRPESPTYMQWIGVELSEHNNRSLYVPEGFAHGFQTLEDRTEVFYQMGAFYVPESGRGIRWNDPAFGIQWPLSNPIMSDRDRQYSDWKES</sequence>
<dbReference type="RefSeq" id="WP_209847600.1">
    <property type="nucleotide sequence ID" value="NZ_CBCRVE010000003.1"/>
</dbReference>
<dbReference type="Pfam" id="PF00908">
    <property type="entry name" value="dTDP_sugar_isom"/>
    <property type="match status" value="1"/>
</dbReference>
<dbReference type="PANTHER" id="PTHR21047:SF2">
    <property type="entry name" value="THYMIDINE DIPHOSPHO-4-KETO-RHAMNOSE 3,5-EPIMERASE"/>
    <property type="match status" value="1"/>
</dbReference>
<keyword evidence="1 2" id="KW-0413">Isomerase</keyword>
<evidence type="ECO:0000256" key="1">
    <source>
        <dbReference type="RuleBase" id="RU364069"/>
    </source>
</evidence>
<dbReference type="SUPFAM" id="SSF51182">
    <property type="entry name" value="RmlC-like cupins"/>
    <property type="match status" value="1"/>
</dbReference>
<reference evidence="2 3" key="1">
    <citation type="submission" date="2021-03" db="EMBL/GenBank/DDBJ databases">
        <title>Genomic Encyclopedia of Type Strains, Phase IV (KMG-IV): sequencing the most valuable type-strain genomes for metagenomic binning, comparative biology and taxonomic classification.</title>
        <authorList>
            <person name="Goeker M."/>
        </authorList>
    </citation>
    <scope>NUCLEOTIDE SEQUENCE [LARGE SCALE GENOMIC DNA]</scope>
    <source>
        <strain evidence="2 3">DSM 23491</strain>
    </source>
</reference>
<comment type="catalytic activity">
    <reaction evidence="1">
        <text>dTDP-4-dehydro-6-deoxy-alpha-D-glucose = dTDP-4-dehydro-beta-L-rhamnose</text>
        <dbReference type="Rhea" id="RHEA:16969"/>
        <dbReference type="ChEBI" id="CHEBI:57649"/>
        <dbReference type="ChEBI" id="CHEBI:62830"/>
        <dbReference type="EC" id="5.1.3.13"/>
    </reaction>
</comment>
<keyword evidence="3" id="KW-1185">Reference proteome</keyword>
<dbReference type="EC" id="5.1.3.13" evidence="1"/>
<comment type="pathway">
    <text evidence="1">Carbohydrate biosynthesis; dTDP-L-rhamnose biosynthesis.</text>
</comment>
<dbReference type="EMBL" id="JAGGKP010000002">
    <property type="protein sequence ID" value="MBP1936647.1"/>
    <property type="molecule type" value="Genomic_DNA"/>
</dbReference>